<protein>
    <recommendedName>
        <fullName evidence="3">DUF559 domain-containing protein</fullName>
    </recommendedName>
</protein>
<evidence type="ECO:0008006" key="3">
    <source>
        <dbReference type="Google" id="ProtNLM"/>
    </source>
</evidence>
<dbReference type="AlphaFoldDB" id="A0A2N5J896"/>
<dbReference type="Gene3D" id="3.40.960.10">
    <property type="entry name" value="VSR Endonuclease"/>
    <property type="match status" value="1"/>
</dbReference>
<evidence type="ECO:0000313" key="1">
    <source>
        <dbReference type="EMBL" id="PLS30442.1"/>
    </source>
</evidence>
<accession>A0A2N5J896</accession>
<proteinExistence type="predicted"/>
<evidence type="ECO:0000313" key="2">
    <source>
        <dbReference type="Proteomes" id="UP000235050"/>
    </source>
</evidence>
<dbReference type="SUPFAM" id="SSF52980">
    <property type="entry name" value="Restriction endonuclease-like"/>
    <property type="match status" value="1"/>
</dbReference>
<gene>
    <name evidence="1" type="ORF">Uis1B_1738</name>
</gene>
<name>A0A2N5J896_9BIFI</name>
<reference evidence="1 2" key="1">
    <citation type="submission" date="2017-07" db="EMBL/GenBank/DDBJ databases">
        <title>Bifidobacterium novel species.</title>
        <authorList>
            <person name="Lugli G.A."/>
            <person name="Milani C."/>
            <person name="Duranti S."/>
            <person name="Mangifesta M."/>
        </authorList>
    </citation>
    <scope>NUCLEOTIDE SEQUENCE [LARGE SCALE GENOMIC DNA]</scope>
    <source>
        <strain evidence="2">Uis1B</strain>
    </source>
</reference>
<dbReference type="Proteomes" id="UP000235050">
    <property type="component" value="Unassembled WGS sequence"/>
</dbReference>
<dbReference type="InterPro" id="IPR011335">
    <property type="entry name" value="Restrct_endonuc-II-like"/>
</dbReference>
<comment type="caution">
    <text evidence="1">The sequence shown here is derived from an EMBL/GenBank/DDBJ whole genome shotgun (WGS) entry which is preliminary data.</text>
</comment>
<dbReference type="EMBL" id="NMWU01000031">
    <property type="protein sequence ID" value="PLS30442.1"/>
    <property type="molecule type" value="Genomic_DNA"/>
</dbReference>
<keyword evidence="2" id="KW-1185">Reference proteome</keyword>
<organism evidence="1 2">
    <name type="scientific">Bifidobacterium margollesii</name>
    <dbReference type="NCBI Taxonomy" id="2020964"/>
    <lineage>
        <taxon>Bacteria</taxon>
        <taxon>Bacillati</taxon>
        <taxon>Actinomycetota</taxon>
        <taxon>Actinomycetes</taxon>
        <taxon>Bifidobacteriales</taxon>
        <taxon>Bifidobacteriaceae</taxon>
        <taxon>Bifidobacterium</taxon>
    </lineage>
</organism>
<sequence length="111" mass="13093">MHLQIESGAGMTVDMAWPEFLVAVEYDGDHHRTSKKQWRRDQEKRERLRLNGWIIFVVTADVLNSKEAKARFAFEVAWRLVSQGADFTFHIRPKPLDRLCPLPRESREDKE</sequence>